<keyword evidence="4 12" id="KW-1133">Transmembrane helix</keyword>
<comment type="similarity">
    <text evidence="10">Belongs to the G-protein coupled receptor 1 family.</text>
</comment>
<evidence type="ECO:0000313" key="14">
    <source>
        <dbReference type="Proteomes" id="UP000694845"/>
    </source>
</evidence>
<accession>A0A8B7XKV7</accession>
<evidence type="ECO:0000256" key="10">
    <source>
        <dbReference type="RuleBase" id="RU000688"/>
    </source>
</evidence>
<name>A0A8B7XKV7_ACAPL</name>
<evidence type="ECO:0000256" key="7">
    <source>
        <dbReference type="ARBA" id="ARBA00023157"/>
    </source>
</evidence>
<dbReference type="GO" id="GO:0071880">
    <property type="term" value="P:adenylate cyclase-activating adrenergic receptor signaling pathway"/>
    <property type="evidence" value="ECO:0007669"/>
    <property type="project" value="TreeGrafter"/>
</dbReference>
<proteinExistence type="inferred from homology"/>
<feature type="transmembrane region" description="Helical" evidence="12">
    <location>
        <begin position="120"/>
        <end position="141"/>
    </location>
</feature>
<dbReference type="SMART" id="SM01381">
    <property type="entry name" value="7TM_GPCR_Srsx"/>
    <property type="match status" value="1"/>
</dbReference>
<keyword evidence="9 10" id="KW-0807">Transducer</keyword>
<keyword evidence="6 12" id="KW-0472">Membrane</keyword>
<dbReference type="PANTHER" id="PTHR24248">
    <property type="entry name" value="ADRENERGIC RECEPTOR-RELATED G-PROTEIN COUPLED RECEPTOR"/>
    <property type="match status" value="1"/>
</dbReference>
<feature type="domain" description="G-protein coupled receptors family 1 profile" evidence="13">
    <location>
        <begin position="62"/>
        <end position="352"/>
    </location>
</feature>
<evidence type="ECO:0000256" key="12">
    <source>
        <dbReference type="SAM" id="Phobius"/>
    </source>
</evidence>
<organism evidence="14 15">
    <name type="scientific">Acanthaster planci</name>
    <name type="common">Crown-of-thorns starfish</name>
    <dbReference type="NCBI Taxonomy" id="133434"/>
    <lineage>
        <taxon>Eukaryota</taxon>
        <taxon>Metazoa</taxon>
        <taxon>Echinodermata</taxon>
        <taxon>Eleutherozoa</taxon>
        <taxon>Asterozoa</taxon>
        <taxon>Asteroidea</taxon>
        <taxon>Valvatacea</taxon>
        <taxon>Valvatida</taxon>
        <taxon>Acanthasteridae</taxon>
        <taxon>Acanthaster</taxon>
    </lineage>
</organism>
<feature type="transmembrane region" description="Helical" evidence="12">
    <location>
        <begin position="162"/>
        <end position="185"/>
    </location>
</feature>
<feature type="compositionally biased region" description="Low complexity" evidence="11">
    <location>
        <begin position="261"/>
        <end position="276"/>
    </location>
</feature>
<comment type="subcellular location">
    <subcellularLocation>
        <location evidence="1">Cell membrane</location>
        <topology evidence="1">Multi-pass membrane protein</topology>
    </subcellularLocation>
</comment>
<dbReference type="OrthoDB" id="5951059at2759"/>
<keyword evidence="7" id="KW-1015">Disulfide bond</keyword>
<evidence type="ECO:0000256" key="5">
    <source>
        <dbReference type="ARBA" id="ARBA00023040"/>
    </source>
</evidence>
<evidence type="ECO:0000256" key="8">
    <source>
        <dbReference type="ARBA" id="ARBA00023170"/>
    </source>
</evidence>
<dbReference type="Proteomes" id="UP000694845">
    <property type="component" value="Unplaced"/>
</dbReference>
<sequence>MVKYSENHVHSCYSTTVYVVNSSGVTPGKDIDDNPLFNGRSVPVLILIGIILFFIIVMTIVGNIFVILAPSVNRRLRSVTGLFIVSLAVADLLLGIVVLPFSAIFEVWRCWPFGAVLCNLYVSCDVMFCTASILNLFAISIDRYVAITDPMAYHQRLTRGKALLIINLMWVVSLFISFLPLHLGWNTGDGSVQNYEDPTKCSLESNKWYSLIDGVALFFLPLVVMCSLYLRILLIARRQARTINSQTCALQPMRRISRQNGHTSRGESSASSSTRGHTSRLDLSSRSHAVVDEHKATKMLATIMGCFVICWVPYFSIFTFMSFFEGTVVPKTLEMVVLWLGYVNSMLNPLLYAALNSEFRRAFRKLLKWTRLSPFRADGNVTQLELSTTSTPRQGTTTSTVRNGALVPPMYVEVHAPDIIEQGSENERDY</sequence>
<feature type="transmembrane region" description="Helical" evidence="12">
    <location>
        <begin position="81"/>
        <end position="108"/>
    </location>
</feature>
<dbReference type="GO" id="GO:0005886">
    <property type="term" value="C:plasma membrane"/>
    <property type="evidence" value="ECO:0007669"/>
    <property type="project" value="UniProtKB-SubCell"/>
</dbReference>
<evidence type="ECO:0000256" key="6">
    <source>
        <dbReference type="ARBA" id="ARBA00023136"/>
    </source>
</evidence>
<evidence type="ECO:0000256" key="2">
    <source>
        <dbReference type="ARBA" id="ARBA00022475"/>
    </source>
</evidence>
<dbReference type="GO" id="GO:0004935">
    <property type="term" value="F:adrenergic receptor activity"/>
    <property type="evidence" value="ECO:0007669"/>
    <property type="project" value="InterPro"/>
</dbReference>
<dbReference type="PRINTS" id="PR00237">
    <property type="entry name" value="GPCRRHODOPSN"/>
</dbReference>
<dbReference type="InterPro" id="IPR017452">
    <property type="entry name" value="GPCR_Rhodpsn_7TM"/>
</dbReference>
<gene>
    <name evidence="15" type="primary">LOC110973795</name>
</gene>
<evidence type="ECO:0000313" key="15">
    <source>
        <dbReference type="RefSeq" id="XP_022080590.1"/>
    </source>
</evidence>
<keyword evidence="3 10" id="KW-0812">Transmembrane</keyword>
<dbReference type="PROSITE" id="PS00237">
    <property type="entry name" value="G_PROTEIN_RECEP_F1_1"/>
    <property type="match status" value="1"/>
</dbReference>
<dbReference type="PROSITE" id="PS50262">
    <property type="entry name" value="G_PROTEIN_RECEP_F1_2"/>
    <property type="match status" value="1"/>
</dbReference>
<keyword evidence="2" id="KW-1003">Cell membrane</keyword>
<feature type="transmembrane region" description="Helical" evidence="12">
    <location>
        <begin position="300"/>
        <end position="324"/>
    </location>
</feature>
<dbReference type="PANTHER" id="PTHR24248:SF163">
    <property type="entry name" value="HISTAMINE H2 RECEPTOR-LIKE"/>
    <property type="match status" value="1"/>
</dbReference>
<dbReference type="GeneID" id="110973795"/>
<feature type="transmembrane region" description="Helical" evidence="12">
    <location>
        <begin position="336"/>
        <end position="355"/>
    </location>
</feature>
<dbReference type="OMA" id="CIFRMAR"/>
<dbReference type="InterPro" id="IPR000276">
    <property type="entry name" value="GPCR_Rhodpsn"/>
</dbReference>
<dbReference type="RefSeq" id="XP_022080590.1">
    <property type="nucleotide sequence ID" value="XM_022224898.1"/>
</dbReference>
<keyword evidence="8 10" id="KW-0675">Receptor</keyword>
<dbReference type="Pfam" id="PF00001">
    <property type="entry name" value="7tm_1"/>
    <property type="match status" value="1"/>
</dbReference>
<keyword evidence="14" id="KW-1185">Reference proteome</keyword>
<dbReference type="AlphaFoldDB" id="A0A8B7XKV7"/>
<dbReference type="GO" id="GO:0043410">
    <property type="term" value="P:positive regulation of MAPK cascade"/>
    <property type="evidence" value="ECO:0007669"/>
    <property type="project" value="TreeGrafter"/>
</dbReference>
<dbReference type="CTD" id="3274"/>
<evidence type="ECO:0000259" key="13">
    <source>
        <dbReference type="PROSITE" id="PS50262"/>
    </source>
</evidence>
<dbReference type="PRINTS" id="PR01103">
    <property type="entry name" value="ADRENERGICR"/>
</dbReference>
<dbReference type="InterPro" id="IPR002233">
    <property type="entry name" value="ADR_fam"/>
</dbReference>
<reference evidence="15" key="1">
    <citation type="submission" date="2025-08" db="UniProtKB">
        <authorList>
            <consortium name="RefSeq"/>
        </authorList>
    </citation>
    <scope>IDENTIFICATION</scope>
</reference>
<feature type="region of interest" description="Disordered" evidence="11">
    <location>
        <begin position="258"/>
        <end position="284"/>
    </location>
</feature>
<evidence type="ECO:0000256" key="4">
    <source>
        <dbReference type="ARBA" id="ARBA00022989"/>
    </source>
</evidence>
<protein>
    <submittedName>
        <fullName evidence="15">Histamine H2 receptor-like</fullName>
    </submittedName>
</protein>
<evidence type="ECO:0000256" key="1">
    <source>
        <dbReference type="ARBA" id="ARBA00004651"/>
    </source>
</evidence>
<evidence type="ECO:0000256" key="9">
    <source>
        <dbReference type="ARBA" id="ARBA00023224"/>
    </source>
</evidence>
<dbReference type="FunFam" id="1.20.1070.10:FF:000523">
    <property type="entry name" value="5-hydroxytryptamine receptor 2B"/>
    <property type="match status" value="1"/>
</dbReference>
<dbReference type="SUPFAM" id="SSF81321">
    <property type="entry name" value="Family A G protein-coupled receptor-like"/>
    <property type="match status" value="1"/>
</dbReference>
<keyword evidence="5 10" id="KW-0297">G-protein coupled receptor</keyword>
<dbReference type="KEGG" id="aplc:110973795"/>
<evidence type="ECO:0000256" key="3">
    <source>
        <dbReference type="ARBA" id="ARBA00022692"/>
    </source>
</evidence>
<feature type="transmembrane region" description="Helical" evidence="12">
    <location>
        <begin position="44"/>
        <end position="69"/>
    </location>
</feature>
<evidence type="ECO:0000256" key="11">
    <source>
        <dbReference type="SAM" id="MobiDB-lite"/>
    </source>
</evidence>
<feature type="transmembrane region" description="Helical" evidence="12">
    <location>
        <begin position="215"/>
        <end position="236"/>
    </location>
</feature>
<dbReference type="Gene3D" id="1.20.1070.10">
    <property type="entry name" value="Rhodopsin 7-helix transmembrane proteins"/>
    <property type="match status" value="1"/>
</dbReference>